<reference evidence="2 3" key="1">
    <citation type="submission" date="2018-11" db="EMBL/GenBank/DDBJ databases">
        <authorList>
            <consortium name="Pathogen Informatics"/>
        </authorList>
    </citation>
    <scope>NUCLEOTIDE SEQUENCE [LARGE SCALE GENOMIC DNA]</scope>
</reference>
<organism evidence="2 3">
    <name type="scientific">Strongylus vulgaris</name>
    <name type="common">Blood worm</name>
    <dbReference type="NCBI Taxonomy" id="40348"/>
    <lineage>
        <taxon>Eukaryota</taxon>
        <taxon>Metazoa</taxon>
        <taxon>Ecdysozoa</taxon>
        <taxon>Nematoda</taxon>
        <taxon>Chromadorea</taxon>
        <taxon>Rhabditida</taxon>
        <taxon>Rhabditina</taxon>
        <taxon>Rhabditomorpha</taxon>
        <taxon>Strongyloidea</taxon>
        <taxon>Strongylidae</taxon>
        <taxon>Strongylus</taxon>
    </lineage>
</organism>
<dbReference type="Proteomes" id="UP000270094">
    <property type="component" value="Unassembled WGS sequence"/>
</dbReference>
<accession>A0A3P7K9G1</accession>
<dbReference type="EMBL" id="UYYB01001058">
    <property type="protein sequence ID" value="VDM65618.1"/>
    <property type="molecule type" value="Genomic_DNA"/>
</dbReference>
<dbReference type="AlphaFoldDB" id="A0A3P7K9G1"/>
<keyword evidence="3" id="KW-1185">Reference proteome</keyword>
<evidence type="ECO:0000313" key="2">
    <source>
        <dbReference type="EMBL" id="VDM65618.1"/>
    </source>
</evidence>
<keyword evidence="1" id="KW-0812">Transmembrane</keyword>
<dbReference type="OrthoDB" id="5873946at2759"/>
<keyword evidence="1" id="KW-0472">Membrane</keyword>
<sequence>MSSKLNTIEISIKKFSNNATLFDESRIQQVMVEDHLSYDMDIYWHYSLQLIMAAAMLNINKKIEQRKVKHTPLVTSACYSIGLLYVFHLFGILTFWYGISQELSSWIVPKIVLKFTTVLIFVVITCVLTYFITNNPAYVGKFIARGLNVDYLDYEGAIDIGATVLVTVSAAMAMGHIWLLVLLIGCYKDVRKKEIALLVEKAMKKEKAKFEKRPRAGREGGLYTTFI</sequence>
<protein>
    <submittedName>
        <fullName evidence="2">Uncharacterized protein</fullName>
    </submittedName>
</protein>
<proteinExistence type="predicted"/>
<feature type="transmembrane region" description="Helical" evidence="1">
    <location>
        <begin position="160"/>
        <end position="184"/>
    </location>
</feature>
<gene>
    <name evidence="2" type="ORF">SVUK_LOCUS616</name>
</gene>
<evidence type="ECO:0000313" key="3">
    <source>
        <dbReference type="Proteomes" id="UP000270094"/>
    </source>
</evidence>
<evidence type="ECO:0000256" key="1">
    <source>
        <dbReference type="SAM" id="Phobius"/>
    </source>
</evidence>
<feature type="transmembrane region" description="Helical" evidence="1">
    <location>
        <begin position="79"/>
        <end position="99"/>
    </location>
</feature>
<feature type="transmembrane region" description="Helical" evidence="1">
    <location>
        <begin position="111"/>
        <end position="132"/>
    </location>
</feature>
<name>A0A3P7K9G1_STRVU</name>
<keyword evidence="1" id="KW-1133">Transmembrane helix</keyword>